<evidence type="ECO:0000313" key="2">
    <source>
        <dbReference type="Proteomes" id="UP000663879"/>
    </source>
</evidence>
<dbReference type="EMBL" id="CAJNOC010007274">
    <property type="protein sequence ID" value="CAF1095560.1"/>
    <property type="molecule type" value="Genomic_DNA"/>
</dbReference>
<name>A0A814NP27_9BILA</name>
<gene>
    <name evidence="1" type="ORF">OXX778_LOCUS20888</name>
</gene>
<sequence length="248" mass="28524">MGKNDFVLVYFSLDNTYTVINDDKKLLENQKKVKIEYKGKWPVGKILYRAKGENMQLGELVSTDTEFEVYSSPKKTNKRKFNDINQDLAEVENYLSSREVIPTTSSNSSNDICLVLTEIQDLKSKFEQMMKMINELLEGSRKKGRSNDWPTEIIWNGKNLLDISASSWNKYITALYEVLFTQEEMKTGTVILPGEATKSTRPRLSEEKCELLKRCAIAKATPPSDKVEQTWKDAKNIANRKCLDQKKK</sequence>
<dbReference type="AlphaFoldDB" id="A0A814NP27"/>
<accession>A0A814NP27</accession>
<proteinExistence type="predicted"/>
<dbReference type="OrthoDB" id="10053686at2759"/>
<evidence type="ECO:0000313" key="1">
    <source>
        <dbReference type="EMBL" id="CAF1095560.1"/>
    </source>
</evidence>
<keyword evidence="2" id="KW-1185">Reference proteome</keyword>
<evidence type="ECO:0008006" key="3">
    <source>
        <dbReference type="Google" id="ProtNLM"/>
    </source>
</evidence>
<reference evidence="1" key="1">
    <citation type="submission" date="2021-02" db="EMBL/GenBank/DDBJ databases">
        <authorList>
            <person name="Nowell W R."/>
        </authorList>
    </citation>
    <scope>NUCLEOTIDE SEQUENCE</scope>
    <source>
        <strain evidence="1">Ploen Becks lab</strain>
    </source>
</reference>
<protein>
    <recommendedName>
        <fullName evidence="3">BEN domain-containing protein</fullName>
    </recommendedName>
</protein>
<comment type="caution">
    <text evidence="1">The sequence shown here is derived from an EMBL/GenBank/DDBJ whole genome shotgun (WGS) entry which is preliminary data.</text>
</comment>
<dbReference type="Proteomes" id="UP000663879">
    <property type="component" value="Unassembled WGS sequence"/>
</dbReference>
<organism evidence="1 2">
    <name type="scientific">Brachionus calyciflorus</name>
    <dbReference type="NCBI Taxonomy" id="104777"/>
    <lineage>
        <taxon>Eukaryota</taxon>
        <taxon>Metazoa</taxon>
        <taxon>Spiralia</taxon>
        <taxon>Gnathifera</taxon>
        <taxon>Rotifera</taxon>
        <taxon>Eurotatoria</taxon>
        <taxon>Monogononta</taxon>
        <taxon>Pseudotrocha</taxon>
        <taxon>Ploima</taxon>
        <taxon>Brachionidae</taxon>
        <taxon>Brachionus</taxon>
    </lineage>
</organism>